<organism evidence="2 3">
    <name type="scientific">Halorubrum salinarum</name>
    <dbReference type="NCBI Taxonomy" id="2739057"/>
    <lineage>
        <taxon>Archaea</taxon>
        <taxon>Methanobacteriati</taxon>
        <taxon>Methanobacteriota</taxon>
        <taxon>Stenosarchaea group</taxon>
        <taxon>Halobacteria</taxon>
        <taxon>Halobacteriales</taxon>
        <taxon>Haloferacaceae</taxon>
        <taxon>Halorubrum</taxon>
    </lineage>
</organism>
<proteinExistence type="predicted"/>
<evidence type="ECO:0000313" key="2">
    <source>
        <dbReference type="EMBL" id="QKG91702.1"/>
    </source>
</evidence>
<protein>
    <submittedName>
        <fullName evidence="2">ASCH domain-containing protein</fullName>
    </submittedName>
</protein>
<dbReference type="Gene3D" id="3.10.400.10">
    <property type="entry name" value="Sulfate adenylyltransferase"/>
    <property type="match status" value="1"/>
</dbReference>
<reference evidence="2 3" key="1">
    <citation type="submission" date="2020-05" db="EMBL/GenBank/DDBJ databases">
        <title>Halorubrum RHB-C sp.nov., an extremely halophilic archaeon isolated from solar salt farm.</title>
        <authorList>
            <person name="Ho H."/>
            <person name="Danganan R.E."/>
            <person name="Dedeles G.R."/>
            <person name="Kim S.-G."/>
        </authorList>
    </citation>
    <scope>NUCLEOTIDE SEQUENCE [LARGE SCALE GENOMIC DNA]</scope>
    <source>
        <strain evidence="2 3">RHB-C</strain>
    </source>
</reference>
<dbReference type="RefSeq" id="WP_173228340.1">
    <property type="nucleotide sequence ID" value="NZ_CP053941.1"/>
</dbReference>
<evidence type="ECO:0000313" key="3">
    <source>
        <dbReference type="Proteomes" id="UP000505020"/>
    </source>
</evidence>
<dbReference type="EMBL" id="CP053941">
    <property type="protein sequence ID" value="QKG91702.1"/>
    <property type="molecule type" value="Genomic_DNA"/>
</dbReference>
<name>A0A7D4D2S8_9EURY</name>
<accession>A0A7D4D2S8</accession>
<dbReference type="CDD" id="cd06552">
    <property type="entry name" value="ASCH_yqfb_like"/>
    <property type="match status" value="1"/>
</dbReference>
<dbReference type="Proteomes" id="UP000505020">
    <property type="component" value="Chromosome"/>
</dbReference>
<dbReference type="SMART" id="SM01022">
    <property type="entry name" value="ASCH"/>
    <property type="match status" value="1"/>
</dbReference>
<keyword evidence="3" id="KW-1185">Reference proteome</keyword>
<sequence>MLFKEYHIPMIRSGSKTVTRREWAENYHGPNVGTVVAAKTDLLKPDEKCDCFIRITGKREEYLGEITEASARREGDYDGVEDFRDGYEEVYGEDSWSDDKQVTVVEFEYVGETRPGEETEQTQLVTDGGREVIPAVAPQTDGWADSGTREAQAHPGIHGTYHRHDVVEWWEPSSCEYTADYEHPVCPVTECASGDDGHECRVICERIDVEGGSGAWRCAHHGYFRVFDYPEEREQETEQATLLADGGRVQDTEGVDRDRASIAREHLLGATVWAYGGGAARVRPWTTPRDVRMPGRLDP</sequence>
<feature type="domain" description="ASCH" evidence="1">
    <location>
        <begin position="1"/>
        <end position="111"/>
    </location>
</feature>
<dbReference type="InterPro" id="IPR007374">
    <property type="entry name" value="ASCH_domain"/>
</dbReference>
<dbReference type="KEGG" id="hsai:HPS36_02135"/>
<dbReference type="Pfam" id="PF04266">
    <property type="entry name" value="ASCH"/>
    <property type="match status" value="1"/>
</dbReference>
<gene>
    <name evidence="2" type="ORF">HPS36_02135</name>
</gene>
<dbReference type="SUPFAM" id="SSF88697">
    <property type="entry name" value="PUA domain-like"/>
    <property type="match status" value="1"/>
</dbReference>
<evidence type="ECO:0000259" key="1">
    <source>
        <dbReference type="SMART" id="SM01022"/>
    </source>
</evidence>
<dbReference type="InterPro" id="IPR015947">
    <property type="entry name" value="PUA-like_sf"/>
</dbReference>
<dbReference type="GeneID" id="55593763"/>
<dbReference type="AlphaFoldDB" id="A0A7D4D2S8"/>